<dbReference type="Gene3D" id="3.40.50.720">
    <property type="entry name" value="NAD(P)-binding Rossmann-like Domain"/>
    <property type="match status" value="1"/>
</dbReference>
<evidence type="ECO:0000259" key="1">
    <source>
        <dbReference type="SMART" id="SM00829"/>
    </source>
</evidence>
<feature type="domain" description="Enoyl reductase (ER)" evidence="1">
    <location>
        <begin position="12"/>
        <end position="299"/>
    </location>
</feature>
<evidence type="ECO:0000313" key="2">
    <source>
        <dbReference type="EMBL" id="MCS0809626.1"/>
    </source>
</evidence>
<proteinExistence type="predicted"/>
<evidence type="ECO:0000313" key="3">
    <source>
        <dbReference type="Proteomes" id="UP001206126"/>
    </source>
</evidence>
<dbReference type="SUPFAM" id="SSF51735">
    <property type="entry name" value="NAD(P)-binding Rossmann-fold domains"/>
    <property type="match status" value="1"/>
</dbReference>
<organism evidence="2 3">
    <name type="scientific">Massilia agilis</name>
    <dbReference type="NCBI Taxonomy" id="1811226"/>
    <lineage>
        <taxon>Bacteria</taxon>
        <taxon>Pseudomonadati</taxon>
        <taxon>Pseudomonadota</taxon>
        <taxon>Betaproteobacteria</taxon>
        <taxon>Burkholderiales</taxon>
        <taxon>Oxalobacteraceae</taxon>
        <taxon>Telluria group</taxon>
        <taxon>Massilia</taxon>
    </lineage>
</organism>
<reference evidence="2 3" key="1">
    <citation type="submission" date="2022-08" db="EMBL/GenBank/DDBJ databases">
        <title>Reclassification of Massilia species as members of the genera Telluria, Duganella, Pseudoduganella, Mokoshia gen. nov. and Zemynaea gen. nov. using orthogonal and non-orthogonal genome-based approaches.</title>
        <authorList>
            <person name="Bowman J.P."/>
        </authorList>
    </citation>
    <scope>NUCLEOTIDE SEQUENCE [LARGE SCALE GENOMIC DNA]</scope>
    <source>
        <strain evidence="2 3">JCM 31605</strain>
    </source>
</reference>
<dbReference type="InterPro" id="IPR020843">
    <property type="entry name" value="ER"/>
</dbReference>
<sequence length="303" mass="31714">MKAIVVSDPAAGMAGMKLVERPEPQAAINDVIVQIHASGFVGTELAWPSTWTDRRGGDRTPTIPGHELAGVVTAIGYGTTGLTPGQRVFGLADWYRDGSLAEYVAIEARNLAPLPGDVDFTVGASLPISGLTAWQGLFDHGRLRAGQSVIAHGAAGAVGSMVTQLARLAGAHVIGTGRAADRQKALDFGAHEFVDLDSEALEDVGSVDLVFDVIGGDIGKRSARLVRRGGTLVSVVGPPEARPVDGLAIDFVVEADRAQLSEIVQRVRDGRLRTNIGKLANLDQAVAALTEPGKGKTIIRVRP</sequence>
<keyword evidence="3" id="KW-1185">Reference proteome</keyword>
<dbReference type="InterPro" id="IPR013149">
    <property type="entry name" value="ADH-like_C"/>
</dbReference>
<dbReference type="InterPro" id="IPR013154">
    <property type="entry name" value="ADH-like_N"/>
</dbReference>
<name>A0ABT2DE80_9BURK</name>
<dbReference type="InterPro" id="IPR036291">
    <property type="entry name" value="NAD(P)-bd_dom_sf"/>
</dbReference>
<dbReference type="Pfam" id="PF00107">
    <property type="entry name" value="ADH_zinc_N"/>
    <property type="match status" value="1"/>
</dbReference>
<dbReference type="InterPro" id="IPR050700">
    <property type="entry name" value="YIM1/Zinc_Alcohol_DH_Fams"/>
</dbReference>
<dbReference type="PANTHER" id="PTHR11695">
    <property type="entry name" value="ALCOHOL DEHYDROGENASE RELATED"/>
    <property type="match status" value="1"/>
</dbReference>
<dbReference type="PANTHER" id="PTHR11695:SF294">
    <property type="entry name" value="RETICULON-4-INTERACTING PROTEIN 1, MITOCHONDRIAL"/>
    <property type="match status" value="1"/>
</dbReference>
<accession>A0ABT2DE80</accession>
<dbReference type="InterPro" id="IPR011032">
    <property type="entry name" value="GroES-like_sf"/>
</dbReference>
<dbReference type="Gene3D" id="3.90.180.10">
    <property type="entry name" value="Medium-chain alcohol dehydrogenases, catalytic domain"/>
    <property type="match status" value="1"/>
</dbReference>
<dbReference type="Proteomes" id="UP001206126">
    <property type="component" value="Unassembled WGS sequence"/>
</dbReference>
<dbReference type="SUPFAM" id="SSF50129">
    <property type="entry name" value="GroES-like"/>
    <property type="match status" value="1"/>
</dbReference>
<gene>
    <name evidence="2" type="ORF">NX774_17015</name>
</gene>
<dbReference type="CDD" id="cd05289">
    <property type="entry name" value="MDR_like_2"/>
    <property type="match status" value="1"/>
</dbReference>
<dbReference type="EMBL" id="JANUHB010000004">
    <property type="protein sequence ID" value="MCS0809626.1"/>
    <property type="molecule type" value="Genomic_DNA"/>
</dbReference>
<protein>
    <submittedName>
        <fullName evidence="2">NADP-dependent oxidoreductase</fullName>
    </submittedName>
</protein>
<dbReference type="RefSeq" id="WP_258823770.1">
    <property type="nucleotide sequence ID" value="NZ_JANUHB010000004.1"/>
</dbReference>
<dbReference type="SMART" id="SM00829">
    <property type="entry name" value="PKS_ER"/>
    <property type="match status" value="1"/>
</dbReference>
<comment type="caution">
    <text evidence="2">The sequence shown here is derived from an EMBL/GenBank/DDBJ whole genome shotgun (WGS) entry which is preliminary data.</text>
</comment>
<dbReference type="Pfam" id="PF08240">
    <property type="entry name" value="ADH_N"/>
    <property type="match status" value="1"/>
</dbReference>